<reference evidence="3 4" key="1">
    <citation type="submission" date="2020-09" db="EMBL/GenBank/DDBJ databases">
        <title>Methylomonas albis sp. nov. and Methylomonas fluvii sp. nov.: Two cold-adapted methanotrophs from the River Elbe and an amended description of Methylovulum psychrotolerans strain Eb1.</title>
        <authorList>
            <person name="Bussmann I.K."/>
            <person name="Klings K.-W."/>
            <person name="Warnstedt J."/>
            <person name="Hoppert M."/>
            <person name="Saborowski A."/>
            <person name="Horn F."/>
            <person name="Liebner S."/>
        </authorList>
    </citation>
    <scope>NUCLEOTIDE SEQUENCE [LARGE SCALE GENOMIC DNA]</scope>
    <source>
        <strain evidence="3 4">EbA</strain>
    </source>
</reference>
<dbReference type="Pfam" id="PF03886">
    <property type="entry name" value="ABC_trans_aux"/>
    <property type="match status" value="1"/>
</dbReference>
<keyword evidence="4" id="KW-1185">Reference proteome</keyword>
<name>A0ABR9D413_9GAMM</name>
<dbReference type="Gene3D" id="3.40.50.10610">
    <property type="entry name" value="ABC-type transport auxiliary lipoprotein component"/>
    <property type="match status" value="1"/>
</dbReference>
<dbReference type="EMBL" id="JACXSS010000001">
    <property type="protein sequence ID" value="MBD9357008.1"/>
    <property type="molecule type" value="Genomic_DNA"/>
</dbReference>
<accession>A0ABR9D413</accession>
<dbReference type="InterPro" id="IPR005586">
    <property type="entry name" value="ABC_trans_aux"/>
</dbReference>
<feature type="signal peptide" evidence="1">
    <location>
        <begin position="1"/>
        <end position="18"/>
    </location>
</feature>
<dbReference type="RefSeq" id="WP_192375318.1">
    <property type="nucleotide sequence ID" value="NZ_CAJHIV010000001.1"/>
</dbReference>
<proteinExistence type="predicted"/>
<evidence type="ECO:0000259" key="2">
    <source>
        <dbReference type="Pfam" id="PF03886"/>
    </source>
</evidence>
<feature type="chain" id="PRO_5046187143" evidence="1">
    <location>
        <begin position="19"/>
        <end position="199"/>
    </location>
</feature>
<evidence type="ECO:0000313" key="4">
    <source>
        <dbReference type="Proteomes" id="UP000652176"/>
    </source>
</evidence>
<evidence type="ECO:0000256" key="1">
    <source>
        <dbReference type="SAM" id="SignalP"/>
    </source>
</evidence>
<sequence length="199" mass="21967">MKHLMYLSMLLSVLLLNACSHTPMQFYMLSAETGVPPADTVLPAGTVLGLGPIHLPAYLDRPQLVTALSEHQYQLDENNRWAERLDENIARALGLSLAKQLGIEQVVRYPWAPRQTIDYQISFDILELHQTATGQSRLAVQWQLKKAEQAVIGKRFECSEAAGKGVEASVAAQSRCLTRFSAELADAVRQAAQKSALIP</sequence>
<protein>
    <submittedName>
        <fullName evidence="3">Membrane integrity-associated transporter subunit PqiC</fullName>
    </submittedName>
</protein>
<dbReference type="SUPFAM" id="SSF159594">
    <property type="entry name" value="XCC0632-like"/>
    <property type="match status" value="1"/>
</dbReference>
<gene>
    <name evidence="3" type="ORF">IE877_14165</name>
</gene>
<comment type="caution">
    <text evidence="3">The sequence shown here is derived from an EMBL/GenBank/DDBJ whole genome shotgun (WGS) entry which is preliminary data.</text>
</comment>
<organism evidence="3 4">
    <name type="scientific">Methylomonas albis</name>
    <dbReference type="NCBI Taxonomy" id="1854563"/>
    <lineage>
        <taxon>Bacteria</taxon>
        <taxon>Pseudomonadati</taxon>
        <taxon>Pseudomonadota</taxon>
        <taxon>Gammaproteobacteria</taxon>
        <taxon>Methylococcales</taxon>
        <taxon>Methylococcaceae</taxon>
        <taxon>Methylomonas</taxon>
    </lineage>
</organism>
<keyword evidence="1" id="KW-0732">Signal</keyword>
<dbReference type="Proteomes" id="UP000652176">
    <property type="component" value="Unassembled WGS sequence"/>
</dbReference>
<evidence type="ECO:0000313" key="3">
    <source>
        <dbReference type="EMBL" id="MBD9357008.1"/>
    </source>
</evidence>
<feature type="domain" description="ABC-type transport auxiliary lipoprotein component" evidence="2">
    <location>
        <begin position="27"/>
        <end position="185"/>
    </location>
</feature>